<sequence>MGEAPVTFGDRIYRGGTPTRGSIVGNAAAVIGQPIQIDLDTDAIRLFAAAVRSADPAYRTAEHPVVPPTFLPADAFGAGDRAETDHRFFGRPPRAGDRLTAVRDLDAPESLTRYFDRTGGLVAESWAAATPIVSSEHAVVEPLSAHAAAQLAAYATDWLGAENIRRFRTRIVRALAPGETVTCSGHLTQHYLQDGEARVDVTLAGADSTGAVVVRAWASFARD</sequence>
<dbReference type="Proteomes" id="UP000183810">
    <property type="component" value="Chromosome"/>
</dbReference>
<proteinExistence type="predicted"/>
<gene>
    <name evidence="1" type="ORF">BOX37_11870</name>
</gene>
<keyword evidence="2" id="KW-1185">Reference proteome</keyword>
<dbReference type="KEGG" id="nsl:BOX37_11870"/>
<dbReference type="Gene3D" id="3.10.129.10">
    <property type="entry name" value="Hotdog Thioesterase"/>
    <property type="match status" value="1"/>
</dbReference>
<dbReference type="AlphaFoldDB" id="A0A1J0VR99"/>
<evidence type="ECO:0000313" key="1">
    <source>
        <dbReference type="EMBL" id="APE34538.1"/>
    </source>
</evidence>
<evidence type="ECO:0000313" key="2">
    <source>
        <dbReference type="Proteomes" id="UP000183810"/>
    </source>
</evidence>
<name>A0A1J0VR99_9NOCA</name>
<reference evidence="1" key="1">
    <citation type="submission" date="2016-11" db="EMBL/GenBank/DDBJ databases">
        <authorList>
            <person name="Jaros S."/>
            <person name="Januszkiewicz K."/>
            <person name="Wedrychowicz H."/>
        </authorList>
    </citation>
    <scope>NUCLEOTIDE SEQUENCE [LARGE SCALE GENOMIC DNA]</scope>
    <source>
        <strain evidence="1">Y48</strain>
    </source>
</reference>
<organism evidence="1 2">
    <name type="scientific">Nocardia mangyaensis</name>
    <dbReference type="NCBI Taxonomy" id="2213200"/>
    <lineage>
        <taxon>Bacteria</taxon>
        <taxon>Bacillati</taxon>
        <taxon>Actinomycetota</taxon>
        <taxon>Actinomycetes</taxon>
        <taxon>Mycobacteriales</taxon>
        <taxon>Nocardiaceae</taxon>
        <taxon>Nocardia</taxon>
    </lineage>
</organism>
<evidence type="ECO:0008006" key="3">
    <source>
        <dbReference type="Google" id="ProtNLM"/>
    </source>
</evidence>
<accession>A0A1J0VR99</accession>
<protein>
    <recommendedName>
        <fullName evidence="3">MaoC-like domain-containing protein</fullName>
    </recommendedName>
</protein>
<dbReference type="EMBL" id="CP018082">
    <property type="protein sequence ID" value="APE34538.1"/>
    <property type="molecule type" value="Genomic_DNA"/>
</dbReference>